<comment type="caution">
    <text evidence="7">The sequence shown here is derived from an EMBL/GenBank/DDBJ whole genome shotgun (WGS) entry which is preliminary data.</text>
</comment>
<feature type="domain" description="GH16" evidence="6">
    <location>
        <begin position="122"/>
        <end position="402"/>
    </location>
</feature>
<feature type="compositionally biased region" description="Basic residues" evidence="4">
    <location>
        <begin position="53"/>
        <end position="72"/>
    </location>
</feature>
<dbReference type="InterPro" id="IPR050546">
    <property type="entry name" value="Glycosyl_Hydrlase_16"/>
</dbReference>
<feature type="signal peptide" evidence="5">
    <location>
        <begin position="1"/>
        <end position="21"/>
    </location>
</feature>
<accession>A0AAD9L7M5</accession>
<protein>
    <submittedName>
        <fullName evidence="7">Endo-1,3(4)-beta-glucanase</fullName>
    </submittedName>
</protein>
<dbReference type="CDD" id="cd02181">
    <property type="entry name" value="GH16_fungal_Lam16A_glucanase"/>
    <property type="match status" value="1"/>
</dbReference>
<dbReference type="AlphaFoldDB" id="A0AAD9L7M5"/>
<name>A0AAD9L7M5_PAPLA</name>
<dbReference type="PANTHER" id="PTHR10963">
    <property type="entry name" value="GLYCOSYL HYDROLASE-RELATED"/>
    <property type="match status" value="1"/>
</dbReference>
<reference evidence="7" key="1">
    <citation type="submission" date="2023-02" db="EMBL/GenBank/DDBJ databases">
        <title>Identification and recombinant expression of a fungal hydrolase from Papiliotrema laurentii that hydrolyzes apple cutin and clears colloidal polyester polyurethane.</title>
        <authorList>
            <consortium name="DOE Joint Genome Institute"/>
            <person name="Roman V.A."/>
            <person name="Bojanowski C."/>
            <person name="Crable B.R."/>
            <person name="Wagner D.N."/>
            <person name="Hung C.S."/>
            <person name="Nadeau L.J."/>
            <person name="Schratz L."/>
            <person name="Haridas S."/>
            <person name="Pangilinan J."/>
            <person name="Lipzen A."/>
            <person name="Na H."/>
            <person name="Yan M."/>
            <person name="Ng V."/>
            <person name="Grigoriev I.V."/>
            <person name="Spatafora J.W."/>
            <person name="Barlow D."/>
            <person name="Biffinger J."/>
            <person name="Kelley-Loughnane N."/>
            <person name="Varaljay V.A."/>
            <person name="Crookes-Goodson W.J."/>
        </authorList>
    </citation>
    <scope>NUCLEOTIDE SEQUENCE</scope>
    <source>
        <strain evidence="7">5307AH</strain>
    </source>
</reference>
<evidence type="ECO:0000256" key="3">
    <source>
        <dbReference type="ARBA" id="ARBA00023295"/>
    </source>
</evidence>
<dbReference type="GO" id="GO:0009251">
    <property type="term" value="P:glucan catabolic process"/>
    <property type="evidence" value="ECO:0007669"/>
    <property type="project" value="TreeGrafter"/>
</dbReference>
<feature type="region of interest" description="Disordered" evidence="4">
    <location>
        <begin position="22"/>
        <end position="78"/>
    </location>
</feature>
<keyword evidence="2" id="KW-0378">Hydrolase</keyword>
<dbReference type="Gene3D" id="2.60.120.200">
    <property type="match status" value="1"/>
</dbReference>
<dbReference type="Proteomes" id="UP001182556">
    <property type="component" value="Unassembled WGS sequence"/>
</dbReference>
<evidence type="ECO:0000256" key="1">
    <source>
        <dbReference type="ARBA" id="ARBA00006865"/>
    </source>
</evidence>
<evidence type="ECO:0000313" key="8">
    <source>
        <dbReference type="Proteomes" id="UP001182556"/>
    </source>
</evidence>
<organism evidence="7 8">
    <name type="scientific">Papiliotrema laurentii</name>
    <name type="common">Cryptococcus laurentii</name>
    <dbReference type="NCBI Taxonomy" id="5418"/>
    <lineage>
        <taxon>Eukaryota</taxon>
        <taxon>Fungi</taxon>
        <taxon>Dikarya</taxon>
        <taxon>Basidiomycota</taxon>
        <taxon>Agaricomycotina</taxon>
        <taxon>Tremellomycetes</taxon>
        <taxon>Tremellales</taxon>
        <taxon>Rhynchogastremaceae</taxon>
        <taxon>Papiliotrema</taxon>
    </lineage>
</organism>
<keyword evidence="8" id="KW-1185">Reference proteome</keyword>
<sequence>MHFTALLLPLLSLSTTTLVDAKPTHGKRSTHLSREFNPFRRAASPPPESPRAVKVRRAKNGKSVVKKKKKRGTCQAPVHANSTLSTSVAGSATSSFVAASSTSTSESSVYPSSIYPSASSASASASAPSPSSSSSSDWYLVETVQGSNFFDSWNFWSWDDPTHGTVDYVDAATAWNEGLVSINSAGNAIMKVDTTEQVSGGRKAVRIHANKVWTGGMVLMDAVHMPSGCGMWPAWWSNGPNWPNGGEIDILEGVNAFTENQVSLHTGDGCTMPNSMSGTQSGQLTTGSFDSYNCASYATSNQGCGVRAVGDETSYGSGFNSVGGGVYALKWDKTGITAWWFPRSSIPSDITADAPDPASWGTPMAHFPSDSCDPYKYFYDNFNIFTNTMCGDWAGADGVWNYAGYAGQSQSCAAITGYSRCSDYVLNQGSAFADAYWEVQYVKYFNSTTAV</sequence>
<dbReference type="GO" id="GO:0004553">
    <property type="term" value="F:hydrolase activity, hydrolyzing O-glycosyl compounds"/>
    <property type="evidence" value="ECO:0007669"/>
    <property type="project" value="InterPro"/>
</dbReference>
<proteinExistence type="inferred from homology"/>
<dbReference type="SUPFAM" id="SSF49899">
    <property type="entry name" value="Concanavalin A-like lectins/glucanases"/>
    <property type="match status" value="1"/>
</dbReference>
<evidence type="ECO:0000313" key="7">
    <source>
        <dbReference type="EMBL" id="KAK1926048.1"/>
    </source>
</evidence>
<dbReference type="FunFam" id="2.60.120.200:FF:000114">
    <property type="entry name" value="Probable endo-1,3(4)-beta-glucanase NFIA_089530"/>
    <property type="match status" value="1"/>
</dbReference>
<keyword evidence="5" id="KW-0732">Signal</keyword>
<keyword evidence="3" id="KW-0326">Glycosidase</keyword>
<dbReference type="InterPro" id="IPR000757">
    <property type="entry name" value="Beta-glucanase-like"/>
</dbReference>
<evidence type="ECO:0000256" key="2">
    <source>
        <dbReference type="ARBA" id="ARBA00022801"/>
    </source>
</evidence>
<evidence type="ECO:0000256" key="5">
    <source>
        <dbReference type="SAM" id="SignalP"/>
    </source>
</evidence>
<dbReference type="Pfam" id="PF26113">
    <property type="entry name" value="GH16_XgeA"/>
    <property type="match status" value="1"/>
</dbReference>
<dbReference type="PROSITE" id="PS51762">
    <property type="entry name" value="GH16_2"/>
    <property type="match status" value="1"/>
</dbReference>
<comment type="similarity">
    <text evidence="1">Belongs to the glycosyl hydrolase 16 family.</text>
</comment>
<evidence type="ECO:0000259" key="6">
    <source>
        <dbReference type="PROSITE" id="PS51762"/>
    </source>
</evidence>
<feature type="chain" id="PRO_5042276590" evidence="5">
    <location>
        <begin position="22"/>
        <end position="451"/>
    </location>
</feature>
<dbReference type="EMBL" id="JAODAN010000002">
    <property type="protein sequence ID" value="KAK1926048.1"/>
    <property type="molecule type" value="Genomic_DNA"/>
</dbReference>
<gene>
    <name evidence="7" type="ORF">DB88DRAFT_146873</name>
</gene>
<dbReference type="InterPro" id="IPR013320">
    <property type="entry name" value="ConA-like_dom_sf"/>
</dbReference>
<evidence type="ECO:0000256" key="4">
    <source>
        <dbReference type="SAM" id="MobiDB-lite"/>
    </source>
</evidence>
<dbReference type="PANTHER" id="PTHR10963:SF24">
    <property type="entry name" value="GLYCOSIDASE C21B10.07-RELATED"/>
    <property type="match status" value="1"/>
</dbReference>